<keyword evidence="10" id="KW-0472">Membrane</keyword>
<dbReference type="PANTHER" id="PTHR24287">
    <property type="entry name" value="P450, PUTATIVE (EUROFUNG)-RELATED"/>
    <property type="match status" value="1"/>
</dbReference>
<keyword evidence="3 8" id="KW-0349">Heme</keyword>
<protein>
    <recommendedName>
        <fullName evidence="13">N-alkane-inducible cytochrome P450</fullName>
    </recommendedName>
</protein>
<keyword evidence="4 8" id="KW-0479">Metal-binding</keyword>
<dbReference type="AlphaFoldDB" id="A0AAD9VZU3"/>
<dbReference type="GO" id="GO:0020037">
    <property type="term" value="F:heme binding"/>
    <property type="evidence" value="ECO:0007669"/>
    <property type="project" value="InterPro"/>
</dbReference>
<dbReference type="SUPFAM" id="SSF48264">
    <property type="entry name" value="Cytochrome P450"/>
    <property type="match status" value="1"/>
</dbReference>
<dbReference type="InterPro" id="IPR036396">
    <property type="entry name" value="Cyt_P450_sf"/>
</dbReference>
<dbReference type="PRINTS" id="PR00385">
    <property type="entry name" value="P450"/>
</dbReference>
<keyword evidence="10" id="KW-1133">Transmembrane helix</keyword>
<evidence type="ECO:0000256" key="9">
    <source>
        <dbReference type="RuleBase" id="RU000461"/>
    </source>
</evidence>
<dbReference type="Gene3D" id="1.10.630.10">
    <property type="entry name" value="Cytochrome P450"/>
    <property type="match status" value="1"/>
</dbReference>
<dbReference type="InterPro" id="IPR047146">
    <property type="entry name" value="Cyt_P450_E_CYP52_fungi"/>
</dbReference>
<evidence type="ECO:0000313" key="12">
    <source>
        <dbReference type="Proteomes" id="UP001265746"/>
    </source>
</evidence>
<dbReference type="GO" id="GO:0016712">
    <property type="term" value="F:oxidoreductase activity, acting on paired donors, with incorporation or reduction of molecular oxygen, reduced flavin or flavoprotein as one donor, and incorporation of one atom of oxygen"/>
    <property type="evidence" value="ECO:0007669"/>
    <property type="project" value="InterPro"/>
</dbReference>
<name>A0AAD9VZU3_PHOAM</name>
<dbReference type="Proteomes" id="UP001265746">
    <property type="component" value="Unassembled WGS sequence"/>
</dbReference>
<keyword evidence="7 9" id="KW-0503">Monooxygenase</keyword>
<dbReference type="InterPro" id="IPR002402">
    <property type="entry name" value="Cyt_P450_E_grp-II"/>
</dbReference>
<organism evidence="11 12">
    <name type="scientific">Phomopsis amygdali</name>
    <name type="common">Fusicoccum amygdali</name>
    <dbReference type="NCBI Taxonomy" id="1214568"/>
    <lineage>
        <taxon>Eukaryota</taxon>
        <taxon>Fungi</taxon>
        <taxon>Dikarya</taxon>
        <taxon>Ascomycota</taxon>
        <taxon>Pezizomycotina</taxon>
        <taxon>Sordariomycetes</taxon>
        <taxon>Sordariomycetidae</taxon>
        <taxon>Diaporthales</taxon>
        <taxon>Diaporthaceae</taxon>
        <taxon>Diaporthe</taxon>
    </lineage>
</organism>
<dbReference type="PANTHER" id="PTHR24287:SF17">
    <property type="entry name" value="P450, PUTATIVE (EUROFUNG)-RELATED"/>
    <property type="match status" value="1"/>
</dbReference>
<evidence type="ECO:0000256" key="1">
    <source>
        <dbReference type="ARBA" id="ARBA00001971"/>
    </source>
</evidence>
<evidence type="ECO:0000256" key="10">
    <source>
        <dbReference type="SAM" id="Phobius"/>
    </source>
</evidence>
<dbReference type="CDD" id="cd11063">
    <property type="entry name" value="CYP52"/>
    <property type="match status" value="1"/>
</dbReference>
<keyword evidence="5 9" id="KW-0560">Oxidoreductase</keyword>
<dbReference type="PROSITE" id="PS00086">
    <property type="entry name" value="CYTOCHROME_P450"/>
    <property type="match status" value="1"/>
</dbReference>
<evidence type="ECO:0000256" key="2">
    <source>
        <dbReference type="ARBA" id="ARBA00010617"/>
    </source>
</evidence>
<evidence type="ECO:0000256" key="4">
    <source>
        <dbReference type="ARBA" id="ARBA00022723"/>
    </source>
</evidence>
<feature type="transmembrane region" description="Helical" evidence="10">
    <location>
        <begin position="33"/>
        <end position="53"/>
    </location>
</feature>
<evidence type="ECO:0000256" key="6">
    <source>
        <dbReference type="ARBA" id="ARBA00023004"/>
    </source>
</evidence>
<evidence type="ECO:0008006" key="13">
    <source>
        <dbReference type="Google" id="ProtNLM"/>
    </source>
</evidence>
<comment type="cofactor">
    <cofactor evidence="1 8">
        <name>heme</name>
        <dbReference type="ChEBI" id="CHEBI:30413"/>
    </cofactor>
</comment>
<evidence type="ECO:0000256" key="5">
    <source>
        <dbReference type="ARBA" id="ARBA00023002"/>
    </source>
</evidence>
<comment type="caution">
    <text evidence="11">The sequence shown here is derived from an EMBL/GenBank/DDBJ whole genome shotgun (WGS) entry which is preliminary data.</text>
</comment>
<feature type="binding site" description="axial binding residue" evidence="8">
    <location>
        <position position="481"/>
    </location>
    <ligand>
        <name>heme</name>
        <dbReference type="ChEBI" id="CHEBI:30413"/>
    </ligand>
    <ligandPart>
        <name>Fe</name>
        <dbReference type="ChEBI" id="CHEBI:18248"/>
    </ligandPart>
</feature>
<keyword evidence="6 8" id="KW-0408">Iron</keyword>
<proteinExistence type="inferred from homology"/>
<dbReference type="InterPro" id="IPR017972">
    <property type="entry name" value="Cyt_P450_CS"/>
</dbReference>
<dbReference type="PRINTS" id="PR00464">
    <property type="entry name" value="EP450II"/>
</dbReference>
<dbReference type="Pfam" id="PF00067">
    <property type="entry name" value="p450"/>
    <property type="match status" value="1"/>
</dbReference>
<evidence type="ECO:0000313" key="11">
    <source>
        <dbReference type="EMBL" id="KAK2602225.1"/>
    </source>
</evidence>
<accession>A0AAD9VZU3</accession>
<dbReference type="GO" id="GO:0005506">
    <property type="term" value="F:iron ion binding"/>
    <property type="evidence" value="ECO:0007669"/>
    <property type="project" value="InterPro"/>
</dbReference>
<keyword evidence="12" id="KW-1185">Reference proteome</keyword>
<evidence type="ECO:0000256" key="8">
    <source>
        <dbReference type="PIRSR" id="PIRSR602402-1"/>
    </source>
</evidence>
<gene>
    <name evidence="11" type="ORF">N8I77_008775</name>
</gene>
<dbReference type="EMBL" id="JAUJFL010000005">
    <property type="protein sequence ID" value="KAK2602225.1"/>
    <property type="molecule type" value="Genomic_DNA"/>
</dbReference>
<comment type="similarity">
    <text evidence="2 9">Belongs to the cytochrome P450 family.</text>
</comment>
<sequence>MWNYINTHQTACLVPISPFQVTMDVHSHFRPSVLFVLVAALGALACVSVRRYWIRRHFAASYRCQPVARSLNREPFLGLDTIPGLLRAIRQHTLLERTCGYYRVYGNTFKLKELQRRAILTIEPENIKTVLSLKFEDYGISYRLDAFRPLLGEGIFDTDGDHWASSRALIRPSFARDQVADLTTLEDLFQDLLLLLPRDGETIVDLMDLFFRYTIDSATEFLFGKSVGTLKKLIARSEDPDFAQAFHYAQKAILTRGTLGFLNVFYRDRKAEECNRICREFAQRAIEEARHAVEVEKGNTKEFICGSARQKHVFAQELASRTTDKKRILDESMNLLLAGRDTTASLLTNLFFMLAKNPEMWEKVRREVAVLEGRPPTYEELRSFRYVHCCMNESLRLHPVVARNERMAVRDTVLPLGGGKDGLSPVLVTKGTTVSYNIYAMHRRRDLYGPDSEEFRPERWEDGKLQPRWGYLPFNGGPRICIGQRYALTEVGYVLVRMAQEFRTLESRNLATWEESLALTLSSRDGAKVCLTPA</sequence>
<dbReference type="InterPro" id="IPR002974">
    <property type="entry name" value="Cyt_P450_E_CYP52_ascomycetes"/>
</dbReference>
<dbReference type="InterPro" id="IPR001128">
    <property type="entry name" value="Cyt_P450"/>
</dbReference>
<evidence type="ECO:0000256" key="3">
    <source>
        <dbReference type="ARBA" id="ARBA00022617"/>
    </source>
</evidence>
<evidence type="ECO:0000256" key="7">
    <source>
        <dbReference type="ARBA" id="ARBA00023033"/>
    </source>
</evidence>
<keyword evidence="10" id="KW-0812">Transmembrane</keyword>
<reference evidence="11" key="1">
    <citation type="submission" date="2023-06" db="EMBL/GenBank/DDBJ databases">
        <authorList>
            <person name="Noh H."/>
        </authorList>
    </citation>
    <scope>NUCLEOTIDE SEQUENCE</scope>
    <source>
        <strain evidence="11">DUCC20226</strain>
    </source>
</reference>
<dbReference type="PRINTS" id="PR01239">
    <property type="entry name" value="EP450IICYP52"/>
</dbReference>